<accession>A0A0E9SJC2</accession>
<organism evidence="1">
    <name type="scientific">Anguilla anguilla</name>
    <name type="common">European freshwater eel</name>
    <name type="synonym">Muraena anguilla</name>
    <dbReference type="NCBI Taxonomy" id="7936"/>
    <lineage>
        <taxon>Eukaryota</taxon>
        <taxon>Metazoa</taxon>
        <taxon>Chordata</taxon>
        <taxon>Craniata</taxon>
        <taxon>Vertebrata</taxon>
        <taxon>Euteleostomi</taxon>
        <taxon>Actinopterygii</taxon>
        <taxon>Neopterygii</taxon>
        <taxon>Teleostei</taxon>
        <taxon>Anguilliformes</taxon>
        <taxon>Anguillidae</taxon>
        <taxon>Anguilla</taxon>
    </lineage>
</organism>
<dbReference type="EMBL" id="GBXM01067176">
    <property type="protein sequence ID" value="JAH41401.1"/>
    <property type="molecule type" value="Transcribed_RNA"/>
</dbReference>
<evidence type="ECO:0000313" key="1">
    <source>
        <dbReference type="EMBL" id="JAH41401.1"/>
    </source>
</evidence>
<name>A0A0E9SJC2_ANGAN</name>
<reference evidence="1" key="2">
    <citation type="journal article" date="2015" name="Fish Shellfish Immunol.">
        <title>Early steps in the European eel (Anguilla anguilla)-Vibrio vulnificus interaction in the gills: Role of the RtxA13 toxin.</title>
        <authorList>
            <person name="Callol A."/>
            <person name="Pajuelo D."/>
            <person name="Ebbesson L."/>
            <person name="Teles M."/>
            <person name="MacKenzie S."/>
            <person name="Amaro C."/>
        </authorList>
    </citation>
    <scope>NUCLEOTIDE SEQUENCE</scope>
</reference>
<sequence>MYIIITYCKLFLALQ</sequence>
<reference evidence="1" key="1">
    <citation type="submission" date="2014-11" db="EMBL/GenBank/DDBJ databases">
        <authorList>
            <person name="Amaro Gonzalez C."/>
        </authorList>
    </citation>
    <scope>NUCLEOTIDE SEQUENCE</scope>
</reference>
<protein>
    <submittedName>
        <fullName evidence="1">Uncharacterized protein</fullName>
    </submittedName>
</protein>
<proteinExistence type="predicted"/>